<dbReference type="Pfam" id="PF13624">
    <property type="entry name" value="SurA_N_3"/>
    <property type="match status" value="1"/>
</dbReference>
<gene>
    <name evidence="13" type="ORF">LCGC14_1173770</name>
</gene>
<dbReference type="InterPro" id="IPR046357">
    <property type="entry name" value="PPIase_dom_sf"/>
</dbReference>
<accession>A0A0F9MC15</accession>
<comment type="subcellular location">
    <subcellularLocation>
        <location evidence="1">Cell inner membrane</location>
        <topology evidence="1">Single-pass type II membrane protein</topology>
        <orientation evidence="1">Periplasmic side</orientation>
    </subcellularLocation>
</comment>
<evidence type="ECO:0000256" key="9">
    <source>
        <dbReference type="ARBA" id="ARBA00040743"/>
    </source>
</evidence>
<keyword evidence="3" id="KW-0997">Cell inner membrane</keyword>
<dbReference type="InterPro" id="IPR027304">
    <property type="entry name" value="Trigger_fact/SurA_dom_sf"/>
</dbReference>
<evidence type="ECO:0000256" key="10">
    <source>
        <dbReference type="ARBA" id="ARBA00042775"/>
    </source>
</evidence>
<keyword evidence="5" id="KW-1133">Transmembrane helix</keyword>
<evidence type="ECO:0000259" key="12">
    <source>
        <dbReference type="PROSITE" id="PS50198"/>
    </source>
</evidence>
<dbReference type="SUPFAM" id="SSF109998">
    <property type="entry name" value="Triger factor/SurA peptide-binding domain-like"/>
    <property type="match status" value="1"/>
</dbReference>
<evidence type="ECO:0000256" key="2">
    <source>
        <dbReference type="ARBA" id="ARBA00022475"/>
    </source>
</evidence>
<keyword evidence="6" id="KW-0472">Membrane</keyword>
<dbReference type="Gene3D" id="3.10.50.40">
    <property type="match status" value="2"/>
</dbReference>
<dbReference type="GO" id="GO:0005886">
    <property type="term" value="C:plasma membrane"/>
    <property type="evidence" value="ECO:0007669"/>
    <property type="project" value="UniProtKB-SubCell"/>
</dbReference>
<dbReference type="AlphaFoldDB" id="A0A0F9MC15"/>
<dbReference type="PANTHER" id="PTHR47529">
    <property type="entry name" value="PEPTIDYL-PROLYL CIS-TRANS ISOMERASE D"/>
    <property type="match status" value="1"/>
</dbReference>
<protein>
    <recommendedName>
        <fullName evidence="9">Periplasmic chaperone PpiD</fullName>
    </recommendedName>
    <alternativeName>
        <fullName evidence="10">Periplasmic folding chaperone</fullName>
    </alternativeName>
</protein>
<evidence type="ECO:0000256" key="1">
    <source>
        <dbReference type="ARBA" id="ARBA00004382"/>
    </source>
</evidence>
<dbReference type="SUPFAM" id="SSF54534">
    <property type="entry name" value="FKBP-like"/>
    <property type="match status" value="2"/>
</dbReference>
<evidence type="ECO:0000256" key="5">
    <source>
        <dbReference type="ARBA" id="ARBA00022989"/>
    </source>
</evidence>
<proteinExistence type="inferred from homology"/>
<keyword evidence="4" id="KW-0812">Transmembrane</keyword>
<name>A0A0F9MC15_9ZZZZ</name>
<dbReference type="PANTHER" id="PTHR47529:SF1">
    <property type="entry name" value="PERIPLASMIC CHAPERONE PPID"/>
    <property type="match status" value="1"/>
</dbReference>
<feature type="coiled-coil region" evidence="11">
    <location>
        <begin position="486"/>
        <end position="513"/>
    </location>
</feature>
<feature type="coiled-coil region" evidence="11">
    <location>
        <begin position="293"/>
        <end position="320"/>
    </location>
</feature>
<comment type="caution">
    <text evidence="13">The sequence shown here is derived from an EMBL/GenBank/DDBJ whole genome shotgun (WGS) entry which is preliminary data.</text>
</comment>
<reference evidence="13" key="1">
    <citation type="journal article" date="2015" name="Nature">
        <title>Complex archaea that bridge the gap between prokaryotes and eukaryotes.</title>
        <authorList>
            <person name="Spang A."/>
            <person name="Saw J.H."/>
            <person name="Jorgensen S.L."/>
            <person name="Zaremba-Niedzwiedzka K."/>
            <person name="Martijn J."/>
            <person name="Lind A.E."/>
            <person name="van Eijk R."/>
            <person name="Schleper C."/>
            <person name="Guy L."/>
            <person name="Ettema T.J."/>
        </authorList>
    </citation>
    <scope>NUCLEOTIDE SEQUENCE</scope>
</reference>
<feature type="domain" description="PpiC" evidence="12">
    <location>
        <begin position="177"/>
        <end position="274"/>
    </location>
</feature>
<keyword evidence="11" id="KW-0175">Coiled coil</keyword>
<evidence type="ECO:0000256" key="6">
    <source>
        <dbReference type="ARBA" id="ARBA00023136"/>
    </source>
</evidence>
<organism evidence="13">
    <name type="scientific">marine sediment metagenome</name>
    <dbReference type="NCBI Taxonomy" id="412755"/>
    <lineage>
        <taxon>unclassified sequences</taxon>
        <taxon>metagenomes</taxon>
        <taxon>ecological metagenomes</taxon>
    </lineage>
</organism>
<evidence type="ECO:0000256" key="7">
    <source>
        <dbReference type="ARBA" id="ARBA00023186"/>
    </source>
</evidence>
<evidence type="ECO:0000256" key="3">
    <source>
        <dbReference type="ARBA" id="ARBA00022519"/>
    </source>
</evidence>
<dbReference type="EMBL" id="LAZR01005824">
    <property type="protein sequence ID" value="KKM96866.1"/>
    <property type="molecule type" value="Genomic_DNA"/>
</dbReference>
<dbReference type="Pfam" id="PF13145">
    <property type="entry name" value="Rotamase_2"/>
    <property type="match status" value="1"/>
</dbReference>
<keyword evidence="2" id="KW-1003">Cell membrane</keyword>
<comment type="similarity">
    <text evidence="8">Belongs to the PpiD chaperone family.</text>
</comment>
<dbReference type="InterPro" id="IPR052029">
    <property type="entry name" value="PpiD_chaperone"/>
</dbReference>
<feature type="non-terminal residue" evidence="13">
    <location>
        <position position="1"/>
    </location>
</feature>
<evidence type="ECO:0000256" key="11">
    <source>
        <dbReference type="SAM" id="Coils"/>
    </source>
</evidence>
<dbReference type="InterPro" id="IPR000297">
    <property type="entry name" value="PPIase_PpiC"/>
</dbReference>
<evidence type="ECO:0000256" key="8">
    <source>
        <dbReference type="ARBA" id="ARBA00038408"/>
    </source>
</evidence>
<dbReference type="Gene3D" id="1.10.4030.10">
    <property type="entry name" value="Porin chaperone SurA, peptide-binding domain"/>
    <property type="match status" value="1"/>
</dbReference>
<keyword evidence="7" id="KW-0143">Chaperone</keyword>
<evidence type="ECO:0000256" key="4">
    <source>
        <dbReference type="ARBA" id="ARBA00022692"/>
    </source>
</evidence>
<dbReference type="PROSITE" id="PS50198">
    <property type="entry name" value="PPIC_PPIASE_2"/>
    <property type="match status" value="1"/>
</dbReference>
<dbReference type="GO" id="GO:0003755">
    <property type="term" value="F:peptidyl-prolyl cis-trans isomerase activity"/>
    <property type="evidence" value="ECO:0007669"/>
    <property type="project" value="InterPro"/>
</dbReference>
<evidence type="ECO:0000313" key="13">
    <source>
        <dbReference type="EMBL" id="KKM96866.1"/>
    </source>
</evidence>
<sequence length="551" mass="63809">EQIIQQTLLSQKAQELGIDASSEEIREKIIAYPIFQKEGKFVGFEEYKRILEWNRISISKFEESLKKEIILNKVMKVLTAGITLTPEELWENYKNRNESAKMEFVILETEKIELKEEPLSSEIKEYFEKNKEKYEIPEKREAAFVFFKTEDIKAGIELTDSEIEKYYKENESQFKDPGRLKISRIFIPYDEKEKKLVLAEAQGILEKIKGGEDFGDLAKKHSKDNKANNAGDWGLYEWQTLSSGEKTEIEKLSEGETSGTVELEDGISILKITEKKPSRIKPLEEVQERIKSAVMDQKAREMAEERINRLEKRARKEKSLSAGAQAIGFELKNTGLLKEGETIEDIDSAGTISTTLFELKEKEMSSPIYTYKGVGIVQLEKVELPRPANFEEVEKEVKEEFMVLRKKEKALEKMKKVKAELKKASLEGLAEKHGLEYNTAEEHKRGQYLSVIGENSKIDELAFSLPLKEGSEPVEFEEGYVLIKILDRKEVTQEDLEKDKETEKENLLESKKNKFFQSYMYKLREEKKVNIKYDVFLKINSDVLSRYGGER</sequence>